<protein>
    <submittedName>
        <fullName evidence="1">Uncharacterized protein</fullName>
    </submittedName>
</protein>
<name>A0A2N8Z8X1_9VIBR</name>
<sequence>MKKIRCIKAENVKSKNGRRVRCLGDRECLGNNMFIRPIEKARSFLIGLLIFYFRNWSDTSGSNR</sequence>
<proteinExistence type="predicted"/>
<dbReference type="AlphaFoldDB" id="A0A2N8Z8X1"/>
<dbReference type="Proteomes" id="UP000235828">
    <property type="component" value="Chromosome A"/>
</dbReference>
<dbReference type="EMBL" id="LT960611">
    <property type="protein sequence ID" value="SON48365.1"/>
    <property type="molecule type" value="Genomic_DNA"/>
</dbReference>
<evidence type="ECO:0000313" key="1">
    <source>
        <dbReference type="EMBL" id="SON48365.1"/>
    </source>
</evidence>
<organism evidence="1 2">
    <name type="scientific">Vibrio tapetis subsp. tapetis</name>
    <dbReference type="NCBI Taxonomy" id="1671868"/>
    <lineage>
        <taxon>Bacteria</taxon>
        <taxon>Pseudomonadati</taxon>
        <taxon>Pseudomonadota</taxon>
        <taxon>Gammaproteobacteria</taxon>
        <taxon>Vibrionales</taxon>
        <taxon>Vibrionaceae</taxon>
        <taxon>Vibrio</taxon>
    </lineage>
</organism>
<evidence type="ECO:0000313" key="2">
    <source>
        <dbReference type="Proteomes" id="UP000235828"/>
    </source>
</evidence>
<gene>
    <name evidence="1" type="ORF">VTAP4600_A0386</name>
</gene>
<dbReference type="KEGG" id="vta:A0386"/>
<keyword evidence="2" id="KW-1185">Reference proteome</keyword>
<reference evidence="1 2" key="1">
    <citation type="submission" date="2017-10" db="EMBL/GenBank/DDBJ databases">
        <authorList>
            <person name="Banno H."/>
            <person name="Chua N.-H."/>
        </authorList>
    </citation>
    <scope>NUCLEOTIDE SEQUENCE [LARGE SCALE GENOMIC DNA]</scope>
    <source>
        <strain evidence="1">Vibrio tapetis CECT4600</strain>
    </source>
</reference>
<accession>A0A2N8Z8X1</accession>